<gene>
    <name evidence="6" type="ORF">KY465_08675</name>
</gene>
<dbReference type="PANTHER" id="PTHR42792:SF1">
    <property type="entry name" value="FLAGELLAR HOOK-ASSOCIATED PROTEIN 3"/>
    <property type="match status" value="1"/>
</dbReference>
<dbReference type="Pfam" id="PF00700">
    <property type="entry name" value="Flagellin_C"/>
    <property type="match status" value="1"/>
</dbReference>
<protein>
    <recommendedName>
        <fullName evidence="3">Flagellin</fullName>
    </recommendedName>
</protein>
<comment type="caution">
    <text evidence="6">The sequence shown here is derived from an EMBL/GenBank/DDBJ whole genome shotgun (WGS) entry which is preliminary data.</text>
</comment>
<reference evidence="6" key="1">
    <citation type="submission" date="2021-07" db="EMBL/GenBank/DDBJ databases">
        <title>Pseudohoeflea marina sp. nov. a polyhydroxyalcanoate-producing bacterium.</title>
        <authorList>
            <person name="Zheng W."/>
            <person name="Yu S."/>
            <person name="Huang Y."/>
        </authorList>
    </citation>
    <scope>NUCLEOTIDE SEQUENCE</scope>
    <source>
        <strain evidence="6">DP4N28-3</strain>
    </source>
</reference>
<evidence type="ECO:0000256" key="2">
    <source>
        <dbReference type="ARBA" id="ARBA00023143"/>
    </source>
</evidence>
<feature type="domain" description="Flagellin C-terminal" evidence="5">
    <location>
        <begin position="268"/>
        <end position="350"/>
    </location>
</feature>
<keyword evidence="3" id="KW-0964">Secreted</keyword>
<keyword evidence="7" id="KW-1185">Reference proteome</keyword>
<dbReference type="InterPro" id="IPR001492">
    <property type="entry name" value="Flagellin"/>
</dbReference>
<keyword evidence="6" id="KW-0282">Flagellum</keyword>
<comment type="subcellular location">
    <subcellularLocation>
        <location evidence="3">Secreted</location>
    </subcellularLocation>
    <subcellularLocation>
        <location evidence="3">Bacterial flagellum</location>
    </subcellularLocation>
</comment>
<evidence type="ECO:0000256" key="3">
    <source>
        <dbReference type="RuleBase" id="RU362073"/>
    </source>
</evidence>
<dbReference type="EMBL" id="JAHWQX010000002">
    <property type="protein sequence ID" value="MBW3097352.1"/>
    <property type="molecule type" value="Genomic_DNA"/>
</dbReference>
<feature type="domain" description="Flagellin N-terminal" evidence="4">
    <location>
        <begin position="6"/>
        <end position="142"/>
    </location>
</feature>
<accession>A0ABS6WN15</accession>
<dbReference type="Proteomes" id="UP001430804">
    <property type="component" value="Unassembled WGS sequence"/>
</dbReference>
<name>A0ABS6WN15_9HYPH</name>
<organism evidence="6 7">
    <name type="scientific">Pseudohoeflea coraliihabitans</name>
    <dbReference type="NCBI Taxonomy" id="2860393"/>
    <lineage>
        <taxon>Bacteria</taxon>
        <taxon>Pseudomonadati</taxon>
        <taxon>Pseudomonadota</taxon>
        <taxon>Alphaproteobacteria</taxon>
        <taxon>Hyphomicrobiales</taxon>
        <taxon>Rhizobiaceae</taxon>
        <taxon>Pseudohoeflea</taxon>
    </lineage>
</organism>
<comment type="similarity">
    <text evidence="1 3">Belongs to the bacterial flagellin family.</text>
</comment>
<evidence type="ECO:0000259" key="4">
    <source>
        <dbReference type="Pfam" id="PF00669"/>
    </source>
</evidence>
<dbReference type="RefSeq" id="WP_219201268.1">
    <property type="nucleotide sequence ID" value="NZ_JAHWQX010000002.1"/>
</dbReference>
<keyword evidence="2 3" id="KW-0975">Bacterial flagellum</keyword>
<evidence type="ECO:0000256" key="1">
    <source>
        <dbReference type="ARBA" id="ARBA00005709"/>
    </source>
</evidence>
<sequence>MKTSFISTLAVQNAMRLTIQRGQSEIQTLQKEIVTGRHHDIGVALGASAGRSVALNREVQRLETIRDSNALVTQRLSASQLSLNLMSDNAQGMLDAFISLTGSDDATRIRIAKSDVANALDAFTDAVNSSSNGEYLFGGVNTDTEPLADYQAAGSAAKASFDAAFLGYFGFAQSSASAATITTAQMDDFLTNTLAPMFNGAQWNTDWSNASDTNITSRISANELVDSNANANADGMRSFALAAVIGLELLDTAIGEDVRALVNSRAIQHAGEAVTGIDNIRSGLGISQSRVDKANVSLDLQIKVVELHIGDLEGVDAYEASTRMSSLLAQVETSYQLTARLTQLSLTNFL</sequence>
<dbReference type="PANTHER" id="PTHR42792">
    <property type="entry name" value="FLAGELLIN"/>
    <property type="match status" value="1"/>
</dbReference>
<keyword evidence="6" id="KW-0969">Cilium</keyword>
<dbReference type="InterPro" id="IPR001029">
    <property type="entry name" value="Flagellin_N"/>
</dbReference>
<proteinExistence type="inferred from homology"/>
<dbReference type="Pfam" id="PF00669">
    <property type="entry name" value="Flagellin_N"/>
    <property type="match status" value="1"/>
</dbReference>
<evidence type="ECO:0000313" key="6">
    <source>
        <dbReference type="EMBL" id="MBW3097352.1"/>
    </source>
</evidence>
<dbReference type="NCBIfam" id="NF004669">
    <property type="entry name" value="PRK06008.1"/>
    <property type="match status" value="1"/>
</dbReference>
<evidence type="ECO:0000313" key="7">
    <source>
        <dbReference type="Proteomes" id="UP001430804"/>
    </source>
</evidence>
<keyword evidence="6" id="KW-0966">Cell projection</keyword>
<comment type="function">
    <text evidence="3">Flagellin is the subunit protein which polymerizes to form the filaments of bacterial flagella.</text>
</comment>
<dbReference type="InterPro" id="IPR046358">
    <property type="entry name" value="Flagellin_C"/>
</dbReference>
<evidence type="ECO:0000259" key="5">
    <source>
        <dbReference type="Pfam" id="PF00700"/>
    </source>
</evidence>